<evidence type="ECO:0000313" key="5">
    <source>
        <dbReference type="Proteomes" id="UP000543836"/>
    </source>
</evidence>
<dbReference type="InterPro" id="IPR011089">
    <property type="entry name" value="GmrSD_C"/>
</dbReference>
<dbReference type="Pfam" id="PF03235">
    <property type="entry name" value="GmrSD_N"/>
    <property type="match status" value="1"/>
</dbReference>
<proteinExistence type="predicted"/>
<dbReference type="AlphaFoldDB" id="A0A7W6ZTC2"/>
<evidence type="ECO:0008006" key="6">
    <source>
        <dbReference type="Google" id="ProtNLM"/>
    </source>
</evidence>
<protein>
    <recommendedName>
        <fullName evidence="6">DUF262 domain-containing protein</fullName>
    </recommendedName>
</protein>
<dbReference type="OrthoDB" id="9798761at2"/>
<evidence type="ECO:0000259" key="3">
    <source>
        <dbReference type="Pfam" id="PF07510"/>
    </source>
</evidence>
<keyword evidence="1" id="KW-0175">Coiled coil</keyword>
<comment type="caution">
    <text evidence="4">The sequence shown here is derived from an EMBL/GenBank/DDBJ whole genome shotgun (WGS) entry which is preliminary data.</text>
</comment>
<dbReference type="Proteomes" id="UP000543836">
    <property type="component" value="Unassembled WGS sequence"/>
</dbReference>
<dbReference type="GeneID" id="32529279"/>
<accession>A0A7W6ZTC2</accession>
<organism evidence="4 5">
    <name type="scientific">Rhizobium leucaenae</name>
    <dbReference type="NCBI Taxonomy" id="29450"/>
    <lineage>
        <taxon>Bacteria</taxon>
        <taxon>Pseudomonadati</taxon>
        <taxon>Pseudomonadota</taxon>
        <taxon>Alphaproteobacteria</taxon>
        <taxon>Hyphomicrobiales</taxon>
        <taxon>Rhizobiaceae</taxon>
        <taxon>Rhizobium/Agrobacterium group</taxon>
        <taxon>Rhizobium</taxon>
    </lineage>
</organism>
<name>A0A7W6ZTC2_9HYPH</name>
<sequence length="559" mass="63636">MTRHTIEAGEKPILDIFCDKYLFRIPSYQRPYAWTTEEASELLDDIQTACGTTGNVADASPYFLGSVVLIKDPQKPEADVVDGQQRLTTLAILLSVLRDLAEPKIASAIHGYICQTGDPIKGTEDVFRLTTRERDASFFRTAIQAQGATATLPDMRQLKDARARMVENAAFLRDRLKDHSEEQCRRLTMFIAQRCYLVLVAASDQDSAFRIFSVMNSRGLDLSPADVLKAEIIGALPADKQEEYTEKWEDMEDELGRARFAELFGHIRMIHRKQKMQGTLIAEFREFVPTRKAPANFIDSELSPYASAYEEITDRSFSSFKNADAINRQLTHLSRLDNFDWQPPAIEVIARYRDDPDFILQFLSDLERLAYGMFLMRRDPSERIRRYGKLLASIQAKDDLFAEGSTLQLDDHEKLEVRKSLGADIYTVTRIRLPLLLRLDELLSGGSAVYNTPVVSVEHVLPQNPPAASQWSIDFPTETDRQQWVHKLANLVLLTRRKNSQASNYEFTDKKSKYFSTKAGVANFALTSKVLAETTWNIDTMQKRQAELIGAIEKLWRLA</sequence>
<feature type="domain" description="GmrSD restriction endonucleases C-terminal" evidence="3">
    <location>
        <begin position="421"/>
        <end position="549"/>
    </location>
</feature>
<dbReference type="Pfam" id="PF07510">
    <property type="entry name" value="GmrSD_C"/>
    <property type="match status" value="1"/>
</dbReference>
<feature type="domain" description="GmrSD restriction endonucleases N-terminal" evidence="2">
    <location>
        <begin position="14"/>
        <end position="232"/>
    </location>
</feature>
<dbReference type="PANTHER" id="PTHR35149">
    <property type="entry name" value="SLL5132 PROTEIN"/>
    <property type="match status" value="1"/>
</dbReference>
<dbReference type="EMBL" id="JACIIG010000004">
    <property type="protein sequence ID" value="MBB4567820.1"/>
    <property type="molecule type" value="Genomic_DNA"/>
</dbReference>
<evidence type="ECO:0000313" key="4">
    <source>
        <dbReference type="EMBL" id="MBB4567820.1"/>
    </source>
</evidence>
<evidence type="ECO:0000259" key="2">
    <source>
        <dbReference type="Pfam" id="PF03235"/>
    </source>
</evidence>
<gene>
    <name evidence="4" type="ORF">GGE60_001931</name>
</gene>
<feature type="coiled-coil region" evidence="1">
    <location>
        <begin position="155"/>
        <end position="182"/>
    </location>
</feature>
<reference evidence="4 5" key="1">
    <citation type="submission" date="2020-08" db="EMBL/GenBank/DDBJ databases">
        <title>Genomic Encyclopedia of Type Strains, Phase IV (KMG-V): Genome sequencing to study the core and pangenomes of soil and plant-associated prokaryotes.</title>
        <authorList>
            <person name="Whitman W."/>
        </authorList>
    </citation>
    <scope>NUCLEOTIDE SEQUENCE [LARGE SCALE GENOMIC DNA]</scope>
    <source>
        <strain evidence="4 5">SEMIA 492</strain>
    </source>
</reference>
<evidence type="ECO:0000256" key="1">
    <source>
        <dbReference type="SAM" id="Coils"/>
    </source>
</evidence>
<dbReference type="RefSeq" id="WP_028751599.1">
    <property type="nucleotide sequence ID" value="NZ_JACIIG010000004.1"/>
</dbReference>
<dbReference type="InterPro" id="IPR004919">
    <property type="entry name" value="GmrSD_N"/>
</dbReference>
<keyword evidence="5" id="KW-1185">Reference proteome</keyword>
<dbReference type="PANTHER" id="PTHR35149:SF2">
    <property type="entry name" value="DUF262 DOMAIN-CONTAINING PROTEIN"/>
    <property type="match status" value="1"/>
</dbReference>